<dbReference type="Pfam" id="PF13517">
    <property type="entry name" value="FG-GAP_3"/>
    <property type="match status" value="2"/>
</dbReference>
<evidence type="ECO:0000313" key="5">
    <source>
        <dbReference type="Proteomes" id="UP001260072"/>
    </source>
</evidence>
<dbReference type="PANTHER" id="PTHR44103:SF1">
    <property type="entry name" value="PROPROTEIN CONVERTASE P"/>
    <property type="match status" value="1"/>
</dbReference>
<dbReference type="InterPro" id="IPR028994">
    <property type="entry name" value="Integrin_alpha_N"/>
</dbReference>
<sequence length="543" mass="57180">MSRRSAALSRTLSGLLSGALILTTLQLAAAPASAVSEPDRDPAALLEAAAVESPAAPPGPLDGAPDGATSATGHAVDTSSAASEVVADGAILRGAVQNMDDAPLAGITVTAYGYSDDQPEIPVAMRQVVSGADGRWEISGIDEVADRWIVEFVDPQERYATQFWQRATEYRAPVPIELGEGAVVEGIDAVMQLVSTITGRMTGLPAGLVALDQYVWLHVYDWDRGDWVNVAEAEVAADGTFSFSGLGPDYYVVRGFAVTERGVGLAPSGVVLVNEGQEQRVDLRLERAVDGPNRDFSGDWRDDVLAINSTGKLLMYAGNGNGGWAAPGDQVGFGWNTLDIVFPVGDFSNDGYTDLIGRSTAGDLWLYRGNGNRGWAGSVKLGPGWGGFTSVFAPGDFDGDGFVDVMARDRAGALLLYPGNGVDGFRDRPRVIGSGWQGFTALIGPGDFDGDQHVDVLARDSAGRLWLYPGNGSGGWLPKRQVGSGWQGFTAIAGAGDFSGDWVPDLIARDSFGRLFLYRGDGQGGWRGSTLIGSGWNGLRLAN</sequence>
<feature type="chain" id="PRO_5046157033" evidence="3">
    <location>
        <begin position="35"/>
        <end position="543"/>
    </location>
</feature>
<dbReference type="Gene3D" id="2.115.10.10">
    <property type="entry name" value="Tachylectin 2"/>
    <property type="match status" value="1"/>
</dbReference>
<accession>A0ABU1FGQ0</accession>
<dbReference type="InterPro" id="IPR013517">
    <property type="entry name" value="FG-GAP"/>
</dbReference>
<dbReference type="PANTHER" id="PTHR44103">
    <property type="entry name" value="PROPROTEIN CONVERTASE P"/>
    <property type="match status" value="1"/>
</dbReference>
<evidence type="ECO:0000313" key="4">
    <source>
        <dbReference type="EMBL" id="MDR5690919.1"/>
    </source>
</evidence>
<reference evidence="5" key="1">
    <citation type="submission" date="2023-07" db="EMBL/GenBank/DDBJ databases">
        <title>Description of three actinobacteria isolated from air of manufacturing shop in a pharmaceutical factory.</title>
        <authorList>
            <person name="Zhang D.-F."/>
        </authorList>
    </citation>
    <scope>NUCLEOTIDE SEQUENCE [LARGE SCALE GENOMIC DNA]</scope>
    <source>
        <strain evidence="5">CCTCC AB 2011122</strain>
    </source>
</reference>
<evidence type="ECO:0000256" key="1">
    <source>
        <dbReference type="ARBA" id="ARBA00022729"/>
    </source>
</evidence>
<dbReference type="SUPFAM" id="SSF69318">
    <property type="entry name" value="Integrin alpha N-terminal domain"/>
    <property type="match status" value="1"/>
</dbReference>
<feature type="region of interest" description="Disordered" evidence="2">
    <location>
        <begin position="53"/>
        <end position="80"/>
    </location>
</feature>
<evidence type="ECO:0000256" key="3">
    <source>
        <dbReference type="SAM" id="SignalP"/>
    </source>
</evidence>
<protein>
    <submittedName>
        <fullName evidence="4">VCBS repeat-containing protein</fullName>
    </submittedName>
</protein>
<dbReference type="Proteomes" id="UP001260072">
    <property type="component" value="Unassembled WGS sequence"/>
</dbReference>
<comment type="caution">
    <text evidence="4">The sequence shown here is derived from an EMBL/GenBank/DDBJ whole genome shotgun (WGS) entry which is preliminary data.</text>
</comment>
<dbReference type="EMBL" id="JAVKGS010000001">
    <property type="protein sequence ID" value="MDR5690919.1"/>
    <property type="molecule type" value="Genomic_DNA"/>
</dbReference>
<feature type="compositionally biased region" description="Polar residues" evidence="2">
    <location>
        <begin position="69"/>
        <end position="80"/>
    </location>
</feature>
<dbReference type="RefSeq" id="WP_310519599.1">
    <property type="nucleotide sequence ID" value="NZ_BAABBS010000004.1"/>
</dbReference>
<keyword evidence="5" id="KW-1185">Reference proteome</keyword>
<keyword evidence="1 3" id="KW-0732">Signal</keyword>
<gene>
    <name evidence="4" type="ORF">RH861_02460</name>
</gene>
<proteinExistence type="predicted"/>
<organism evidence="4 5">
    <name type="scientific">Agromyces indicus</name>
    <dbReference type="NCBI Taxonomy" id="758919"/>
    <lineage>
        <taxon>Bacteria</taxon>
        <taxon>Bacillati</taxon>
        <taxon>Actinomycetota</taxon>
        <taxon>Actinomycetes</taxon>
        <taxon>Micrococcales</taxon>
        <taxon>Microbacteriaceae</taxon>
        <taxon>Agromyces</taxon>
    </lineage>
</organism>
<evidence type="ECO:0000256" key="2">
    <source>
        <dbReference type="SAM" id="MobiDB-lite"/>
    </source>
</evidence>
<feature type="signal peptide" evidence="3">
    <location>
        <begin position="1"/>
        <end position="34"/>
    </location>
</feature>
<name>A0ABU1FGQ0_9MICO</name>